<feature type="chain" id="PRO_5042509966" evidence="1">
    <location>
        <begin position="20"/>
        <end position="258"/>
    </location>
</feature>
<gene>
    <name evidence="2" type="ORF">QQS21_004876</name>
</gene>
<evidence type="ECO:0000313" key="2">
    <source>
        <dbReference type="EMBL" id="KAK2601558.1"/>
    </source>
</evidence>
<accession>A0AAJ0FUA0</accession>
<organism evidence="2 3">
    <name type="scientific">Conoideocrella luteorostrata</name>
    <dbReference type="NCBI Taxonomy" id="1105319"/>
    <lineage>
        <taxon>Eukaryota</taxon>
        <taxon>Fungi</taxon>
        <taxon>Dikarya</taxon>
        <taxon>Ascomycota</taxon>
        <taxon>Pezizomycotina</taxon>
        <taxon>Sordariomycetes</taxon>
        <taxon>Hypocreomycetidae</taxon>
        <taxon>Hypocreales</taxon>
        <taxon>Clavicipitaceae</taxon>
        <taxon>Conoideocrella</taxon>
    </lineage>
</organism>
<dbReference type="Proteomes" id="UP001251528">
    <property type="component" value="Unassembled WGS sequence"/>
</dbReference>
<protein>
    <submittedName>
        <fullName evidence="2">Uncharacterized protein</fullName>
    </submittedName>
</protein>
<dbReference type="SUPFAM" id="SSF56973">
    <property type="entry name" value="Aerolisin/ETX pore-forming domain"/>
    <property type="match status" value="1"/>
</dbReference>
<dbReference type="AlphaFoldDB" id="A0AAJ0FUA0"/>
<evidence type="ECO:0000256" key="1">
    <source>
        <dbReference type="SAM" id="SignalP"/>
    </source>
</evidence>
<feature type="signal peptide" evidence="1">
    <location>
        <begin position="1"/>
        <end position="19"/>
    </location>
</feature>
<proteinExistence type="predicted"/>
<keyword evidence="3" id="KW-1185">Reference proteome</keyword>
<evidence type="ECO:0000313" key="3">
    <source>
        <dbReference type="Proteomes" id="UP001251528"/>
    </source>
</evidence>
<sequence>MFPTLIIAVTLCMLQTVRAGTLNRGQIKAITDELKQSLTISSKKPPYYDKTFKTEPSCVSHYFSCHQTEFFYRHFLRKVYSIDIVYTSHTERKEYNTNNKPLTFKVTTSTTNTVSSTSGWNIGGKVSGTISPIELEINGDFSKSDTTSHSETSTVENDVTCDPGYECSIDTLTFYAVISGLCSTEPYVRCEEEGNICLWKSPLGCGQYVDHYNRNCFDGRHEIEPLNCNATFPIYDDTGKPLSRILVSSKKLAKKAAL</sequence>
<dbReference type="EMBL" id="JASWJB010000075">
    <property type="protein sequence ID" value="KAK2601558.1"/>
    <property type="molecule type" value="Genomic_DNA"/>
</dbReference>
<name>A0AAJ0FUA0_9HYPO</name>
<comment type="caution">
    <text evidence="2">The sequence shown here is derived from an EMBL/GenBank/DDBJ whole genome shotgun (WGS) entry which is preliminary data.</text>
</comment>
<keyword evidence="1" id="KW-0732">Signal</keyword>
<reference evidence="2" key="1">
    <citation type="submission" date="2023-06" db="EMBL/GenBank/DDBJ databases">
        <title>Conoideocrella luteorostrata (Hypocreales: Clavicipitaceae), a potential biocontrol fungus for elongate hemlock scale in United States Christmas tree production areas.</title>
        <authorList>
            <person name="Barrett H."/>
            <person name="Lovett B."/>
            <person name="Macias A.M."/>
            <person name="Stajich J.E."/>
            <person name="Kasson M.T."/>
        </authorList>
    </citation>
    <scope>NUCLEOTIDE SEQUENCE</scope>
    <source>
        <strain evidence="2">ARSEF 14590</strain>
    </source>
</reference>